<feature type="transmembrane region" description="Helical" evidence="1">
    <location>
        <begin position="37"/>
        <end position="61"/>
    </location>
</feature>
<organism evidence="2 3">
    <name type="scientific">Marinobacter salinisoli</name>
    <dbReference type="NCBI Taxonomy" id="2769486"/>
    <lineage>
        <taxon>Bacteria</taxon>
        <taxon>Pseudomonadati</taxon>
        <taxon>Pseudomonadota</taxon>
        <taxon>Gammaproteobacteria</taxon>
        <taxon>Pseudomonadales</taxon>
        <taxon>Marinobacteraceae</taxon>
        <taxon>Marinobacter</taxon>
    </lineage>
</organism>
<reference evidence="2 3" key="1">
    <citation type="submission" date="2021-03" db="EMBL/GenBank/DDBJ databases">
        <title>Genome sequencing of Marinobacter sp. LPB0319.</title>
        <authorList>
            <person name="Kim J."/>
        </authorList>
    </citation>
    <scope>NUCLEOTIDE SEQUENCE [LARGE SCALE GENOMIC DNA]</scope>
    <source>
        <strain evidence="2 3">LPB0319</strain>
    </source>
</reference>
<evidence type="ECO:0000313" key="3">
    <source>
        <dbReference type="Proteomes" id="UP000663555"/>
    </source>
</evidence>
<feature type="transmembrane region" description="Helical" evidence="1">
    <location>
        <begin position="117"/>
        <end position="136"/>
    </location>
</feature>
<keyword evidence="1" id="KW-0812">Transmembrane</keyword>
<accession>A0ABX7MVL0</accession>
<sequence length="151" mass="16584">MARVSAFLIGIVLAVWFSFAFPVLFPFLFINVELEPLFSSCIGMAPRDLCAALIVVSIWLMSLPLNAVILVSGAFAMAVIFARVFRLKLKVWWVLLGNTVFIAAVIAIGNYDEAQLISWHTLANVITHGLLLALGLQMGARLTRHSSSLRP</sequence>
<dbReference type="Proteomes" id="UP000663555">
    <property type="component" value="Chromosome"/>
</dbReference>
<dbReference type="RefSeq" id="WP_206644734.1">
    <property type="nucleotide sequence ID" value="NZ_CP071247.1"/>
</dbReference>
<proteinExistence type="predicted"/>
<keyword evidence="1" id="KW-1133">Transmembrane helix</keyword>
<protein>
    <recommendedName>
        <fullName evidence="4">DUF4149 domain-containing protein</fullName>
    </recommendedName>
</protein>
<evidence type="ECO:0008006" key="4">
    <source>
        <dbReference type="Google" id="ProtNLM"/>
    </source>
</evidence>
<evidence type="ECO:0000313" key="2">
    <source>
        <dbReference type="EMBL" id="QSP95495.1"/>
    </source>
</evidence>
<evidence type="ECO:0000256" key="1">
    <source>
        <dbReference type="SAM" id="Phobius"/>
    </source>
</evidence>
<keyword evidence="3" id="KW-1185">Reference proteome</keyword>
<gene>
    <name evidence="2" type="ORF">LPB19_03500</name>
</gene>
<name>A0ABX7MVL0_9GAMM</name>
<feature type="transmembrane region" description="Helical" evidence="1">
    <location>
        <begin position="92"/>
        <end position="111"/>
    </location>
</feature>
<keyword evidence="1" id="KW-0472">Membrane</keyword>
<feature type="transmembrane region" description="Helical" evidence="1">
    <location>
        <begin position="6"/>
        <end position="30"/>
    </location>
</feature>
<dbReference type="EMBL" id="CP071247">
    <property type="protein sequence ID" value="QSP95495.1"/>
    <property type="molecule type" value="Genomic_DNA"/>
</dbReference>